<evidence type="ECO:0000256" key="1">
    <source>
        <dbReference type="SAM" id="MobiDB-lite"/>
    </source>
</evidence>
<dbReference type="GO" id="GO:0016791">
    <property type="term" value="F:phosphatase activity"/>
    <property type="evidence" value="ECO:0007669"/>
    <property type="project" value="TreeGrafter"/>
</dbReference>
<organism evidence="3 4">
    <name type="scientific">Conoideocrella luteorostrata</name>
    <dbReference type="NCBI Taxonomy" id="1105319"/>
    <lineage>
        <taxon>Eukaryota</taxon>
        <taxon>Fungi</taxon>
        <taxon>Dikarya</taxon>
        <taxon>Ascomycota</taxon>
        <taxon>Pezizomycotina</taxon>
        <taxon>Sordariomycetes</taxon>
        <taxon>Hypocreomycetidae</taxon>
        <taxon>Hypocreales</taxon>
        <taxon>Clavicipitaceae</taxon>
        <taxon>Conoideocrella</taxon>
    </lineage>
</organism>
<proteinExistence type="predicted"/>
<dbReference type="PANTHER" id="PTHR42850:SF4">
    <property type="entry name" value="ZINC-DEPENDENT ENDOPOLYPHOSPHATASE"/>
    <property type="match status" value="1"/>
</dbReference>
<feature type="region of interest" description="Disordered" evidence="1">
    <location>
        <begin position="124"/>
        <end position="164"/>
    </location>
</feature>
<evidence type="ECO:0000313" key="3">
    <source>
        <dbReference type="EMBL" id="KAK2595410.1"/>
    </source>
</evidence>
<dbReference type="GO" id="GO:0000298">
    <property type="term" value="F:endopolyphosphatase activity"/>
    <property type="evidence" value="ECO:0007669"/>
    <property type="project" value="TreeGrafter"/>
</dbReference>
<reference evidence="3" key="1">
    <citation type="submission" date="2023-06" db="EMBL/GenBank/DDBJ databases">
        <title>Conoideocrella luteorostrata (Hypocreales: Clavicipitaceae), a potential biocontrol fungus for elongate hemlock scale in United States Christmas tree production areas.</title>
        <authorList>
            <person name="Barrett H."/>
            <person name="Lovett B."/>
            <person name="Macias A.M."/>
            <person name="Stajich J.E."/>
            <person name="Kasson M.T."/>
        </authorList>
    </citation>
    <scope>NUCLEOTIDE SEQUENCE</scope>
    <source>
        <strain evidence="3">ARSEF 14590</strain>
    </source>
</reference>
<protein>
    <recommendedName>
        <fullName evidence="2">Calcineurin-like phosphoesterase domain-containing protein</fullName>
    </recommendedName>
</protein>
<dbReference type="PANTHER" id="PTHR42850">
    <property type="entry name" value="METALLOPHOSPHOESTERASE"/>
    <property type="match status" value="1"/>
</dbReference>
<gene>
    <name evidence="3" type="ORF">QQS21_006884</name>
</gene>
<accession>A0AAJ0FZW8</accession>
<dbReference type="GO" id="GO:0006798">
    <property type="term" value="P:polyphosphate catabolic process"/>
    <property type="evidence" value="ECO:0007669"/>
    <property type="project" value="TreeGrafter"/>
</dbReference>
<dbReference type="AlphaFoldDB" id="A0AAJ0FZW8"/>
<dbReference type="InterPro" id="IPR004843">
    <property type="entry name" value="Calcineurin-like_PHP"/>
</dbReference>
<dbReference type="SUPFAM" id="SSF56300">
    <property type="entry name" value="Metallo-dependent phosphatases"/>
    <property type="match status" value="1"/>
</dbReference>
<dbReference type="InterPro" id="IPR050126">
    <property type="entry name" value="Ap4A_hydrolase"/>
</dbReference>
<comment type="caution">
    <text evidence="3">The sequence shown here is derived from an EMBL/GenBank/DDBJ whole genome shotgun (WGS) entry which is preliminary data.</text>
</comment>
<sequence length="338" mass="36093">MVTKRTEKKTVYPIQTFITDLSFSLGIHQFSQQPAPPGSIPARRLIIVGDVHGTRRTLEALLSKVEFDKAEGDELIFVGDLVNKGPDSPGVIDLAVELGARGVRGNHDDAVLQAAAAAAAAASALKGDQSEERKGSSVEVVDDDGDDDVRKEKEKMRKSRSDATAGMLSTRQIEYLASLPLIIRIELTGPTGSSAGPPAGDEDTRTLVVVHAGLVPRTALEEQSPHAVMHMRSLARPDTDADGLMLVPLEEAGEEGWIAEWDRWQEERGGGAEKTMVVFGHDAKRRLQRGRWAVGLDTGCVYGGQLSAWVVGEGGSAGGGRGRLVQVDCVGGDEKKDV</sequence>
<dbReference type="InterPro" id="IPR029052">
    <property type="entry name" value="Metallo-depent_PP-like"/>
</dbReference>
<dbReference type="Pfam" id="PF00149">
    <property type="entry name" value="Metallophos"/>
    <property type="match status" value="1"/>
</dbReference>
<dbReference type="Proteomes" id="UP001251528">
    <property type="component" value="Unassembled WGS sequence"/>
</dbReference>
<name>A0AAJ0FZW8_9HYPO</name>
<dbReference type="Gene3D" id="3.60.21.10">
    <property type="match status" value="1"/>
</dbReference>
<dbReference type="GO" id="GO:0005737">
    <property type="term" value="C:cytoplasm"/>
    <property type="evidence" value="ECO:0007669"/>
    <property type="project" value="TreeGrafter"/>
</dbReference>
<keyword evidence="4" id="KW-1185">Reference proteome</keyword>
<dbReference type="CDD" id="cd00144">
    <property type="entry name" value="MPP_PPP_family"/>
    <property type="match status" value="1"/>
</dbReference>
<evidence type="ECO:0000313" key="4">
    <source>
        <dbReference type="Proteomes" id="UP001251528"/>
    </source>
</evidence>
<feature type="domain" description="Calcineurin-like phosphoesterase" evidence="2">
    <location>
        <begin position="44"/>
        <end position="145"/>
    </location>
</feature>
<feature type="compositionally biased region" description="Basic and acidic residues" evidence="1">
    <location>
        <begin position="148"/>
        <end position="161"/>
    </location>
</feature>
<evidence type="ECO:0000259" key="2">
    <source>
        <dbReference type="Pfam" id="PF00149"/>
    </source>
</evidence>
<dbReference type="EMBL" id="JASWJB010000133">
    <property type="protein sequence ID" value="KAK2595410.1"/>
    <property type="molecule type" value="Genomic_DNA"/>
</dbReference>